<accession>A9A6T1</accession>
<gene>
    <name evidence="3" type="ordered locus">MmarC6_0542</name>
</gene>
<name>A9A6T1_METM6</name>
<protein>
    <recommendedName>
        <fullName evidence="2">PEGA domain-containing protein</fullName>
    </recommendedName>
</protein>
<evidence type="ECO:0000313" key="3">
    <source>
        <dbReference type="EMBL" id="ABX01359.1"/>
    </source>
</evidence>
<dbReference type="KEGG" id="mmx:MmarC6_0542"/>
<keyword evidence="1" id="KW-1133">Transmembrane helix</keyword>
<organism evidence="3">
    <name type="scientific">Methanococcus maripaludis (strain C6 / ATCC BAA-1332)</name>
    <dbReference type="NCBI Taxonomy" id="444158"/>
    <lineage>
        <taxon>Archaea</taxon>
        <taxon>Methanobacteriati</taxon>
        <taxon>Methanobacteriota</taxon>
        <taxon>Methanomada group</taxon>
        <taxon>Methanococci</taxon>
        <taxon>Methanococcales</taxon>
        <taxon>Methanococcaceae</taxon>
        <taxon>Methanococcus</taxon>
    </lineage>
</organism>
<dbReference type="PhylomeDB" id="A9A6T1"/>
<dbReference type="STRING" id="444158.MmarC6_0542"/>
<evidence type="ECO:0000259" key="2">
    <source>
        <dbReference type="Pfam" id="PF08308"/>
    </source>
</evidence>
<dbReference type="HOGENOM" id="CLU_028162_0_0_2"/>
<feature type="domain" description="PEGA" evidence="2">
    <location>
        <begin position="236"/>
        <end position="299"/>
    </location>
</feature>
<keyword evidence="1" id="KW-0812">Transmembrane</keyword>
<dbReference type="InterPro" id="IPR013229">
    <property type="entry name" value="PEGA"/>
</dbReference>
<sequence length="754" mass="82570">MKKSFFLFLLLLLSVIGSVNAIDTVIQSTDQTSSFKVVISETTSSVMINDTLLATAWTGSAPTVVGWTDDTIYFASKNDMYRFVSVPDITSSALMFNGNYDVYEYGVRQEYTLYRFYGYSSGNNNVHSGTLNITSAGGLSGYIFGYGSGTSSMDTTETLKVNGDTVIGINSGSYTYFQPYAFSESNSVYVYTRSNVISGVSKLGGTVLVKGYPTYEILSGASVTFTELYVTEPMKYDLTIDSNVDGITVYNGETDLGTANDGTVFPLIAGTYDLTFIKEGYFNETQTVEIIDSAITLTVDMETTHLEIPVSIFDSEGGLNSVNLYIDDELFGTVSNNQDVSLPRGTHELIFEKSGYWSETRTVTVDELLTELSIRMYPESVFFKISNTPSLIQTYSNSEVNIALNIDPNDYAYGVKLYLTGQEVLDVRDSSNVQISKQDSYYLLDDFSSAKTVNVKINSGTTLGTNSLAVRVTGYNVIGTEFVTDSTINYEILRLPLSLTVPSWCIGSNSLTVIETEGITRTVVIKLADLDGNILQSDSHTFEGFETYKFTINFEEPGDYKLYVQSGDLINTYIDVSVDNPISLTTKTLTVSEGSVATAKVLIENSYSEPQYYRITIEGDPLVNSTKVDFSISPGSTKEQSISFTLLDELDYDSYSLPLKVYLVEESGLTEIYSDSVILNIGSSGSFIPFLDFGDDGIIDTVITFVIDNPVIDGIIIIAGLGVFIFSGRKKGKKPVKTIKKPVITKGGKKGGKK</sequence>
<keyword evidence="1" id="KW-0472">Membrane</keyword>
<feature type="transmembrane region" description="Helical" evidence="1">
    <location>
        <begin position="711"/>
        <end position="728"/>
    </location>
</feature>
<dbReference type="Pfam" id="PF08308">
    <property type="entry name" value="PEGA"/>
    <property type="match status" value="1"/>
</dbReference>
<dbReference type="OrthoDB" id="60694at2157"/>
<dbReference type="eggNOG" id="arCOG06635">
    <property type="taxonomic scope" value="Archaea"/>
</dbReference>
<proteinExistence type="predicted"/>
<reference evidence="3" key="1">
    <citation type="submission" date="2007-10" db="EMBL/GenBank/DDBJ databases">
        <title>Complete sequence of Methanococcus maripaludis C6.</title>
        <authorList>
            <consortium name="US DOE Joint Genome Institute"/>
            <person name="Copeland A."/>
            <person name="Lucas S."/>
            <person name="Lapidus A."/>
            <person name="Barry K."/>
            <person name="Glavina del Rio T."/>
            <person name="Dalin E."/>
            <person name="Tice H."/>
            <person name="Pitluck S."/>
            <person name="Clum A."/>
            <person name="Schmutz J."/>
            <person name="Larimer F."/>
            <person name="Land M."/>
            <person name="Hauser L."/>
            <person name="Kyrpides N."/>
            <person name="Mikhailova N."/>
            <person name="Sieprawska-Lupa M."/>
            <person name="Whitman W.B."/>
            <person name="Richardson P."/>
        </authorList>
    </citation>
    <scope>NUCLEOTIDE SEQUENCE [LARGE SCALE GENOMIC DNA]</scope>
    <source>
        <strain evidence="3">C6</strain>
    </source>
</reference>
<evidence type="ECO:0000256" key="1">
    <source>
        <dbReference type="SAM" id="Phobius"/>
    </source>
</evidence>
<dbReference type="AlphaFoldDB" id="A9A6T1"/>
<dbReference type="EMBL" id="CP000867">
    <property type="protein sequence ID" value="ABX01359.1"/>
    <property type="molecule type" value="Genomic_DNA"/>
</dbReference>